<feature type="transmembrane region" description="Helical" evidence="1">
    <location>
        <begin position="90"/>
        <end position="113"/>
    </location>
</feature>
<gene>
    <name evidence="2" type="ORF">S01H4_61815</name>
</gene>
<dbReference type="AlphaFoldDB" id="X1EA74"/>
<feature type="transmembrane region" description="Helical" evidence="1">
    <location>
        <begin position="55"/>
        <end position="78"/>
    </location>
</feature>
<evidence type="ECO:0000256" key="1">
    <source>
        <dbReference type="SAM" id="Phobius"/>
    </source>
</evidence>
<proteinExistence type="predicted"/>
<sequence length="114" mass="12360">MKNINPGFIEIIIPSMVVISILISTILGLPDPLVKSREAGIFRSYKINGVPATSIVIIPPLTTIMHMIVVAIIIIPTAFTMFEAPLPQNWLYFILIFLLTAFISAGLGVLIGVA</sequence>
<feature type="transmembrane region" description="Helical" evidence="1">
    <location>
        <begin position="12"/>
        <end position="34"/>
    </location>
</feature>
<keyword evidence="1" id="KW-1133">Transmembrane helix</keyword>
<protein>
    <submittedName>
        <fullName evidence="2">Uncharacterized protein</fullName>
    </submittedName>
</protein>
<feature type="non-terminal residue" evidence="2">
    <location>
        <position position="114"/>
    </location>
</feature>
<keyword evidence="1" id="KW-0812">Transmembrane</keyword>
<accession>X1EA74</accession>
<dbReference type="EMBL" id="BART01036742">
    <property type="protein sequence ID" value="GAH14034.1"/>
    <property type="molecule type" value="Genomic_DNA"/>
</dbReference>
<comment type="caution">
    <text evidence="2">The sequence shown here is derived from an EMBL/GenBank/DDBJ whole genome shotgun (WGS) entry which is preliminary data.</text>
</comment>
<evidence type="ECO:0000313" key="2">
    <source>
        <dbReference type="EMBL" id="GAH14034.1"/>
    </source>
</evidence>
<reference evidence="2" key="1">
    <citation type="journal article" date="2014" name="Front. Microbiol.">
        <title>High frequency of phylogenetically diverse reductive dehalogenase-homologous genes in deep subseafloor sedimentary metagenomes.</title>
        <authorList>
            <person name="Kawai M."/>
            <person name="Futagami T."/>
            <person name="Toyoda A."/>
            <person name="Takaki Y."/>
            <person name="Nishi S."/>
            <person name="Hori S."/>
            <person name="Arai W."/>
            <person name="Tsubouchi T."/>
            <person name="Morono Y."/>
            <person name="Uchiyama I."/>
            <person name="Ito T."/>
            <person name="Fujiyama A."/>
            <person name="Inagaki F."/>
            <person name="Takami H."/>
        </authorList>
    </citation>
    <scope>NUCLEOTIDE SEQUENCE</scope>
    <source>
        <strain evidence="2">Expedition CK06-06</strain>
    </source>
</reference>
<name>X1EA74_9ZZZZ</name>
<organism evidence="2">
    <name type="scientific">marine sediment metagenome</name>
    <dbReference type="NCBI Taxonomy" id="412755"/>
    <lineage>
        <taxon>unclassified sequences</taxon>
        <taxon>metagenomes</taxon>
        <taxon>ecological metagenomes</taxon>
    </lineage>
</organism>
<keyword evidence="1" id="KW-0472">Membrane</keyword>